<dbReference type="AlphaFoldDB" id="A0A402A635"/>
<dbReference type="Gene3D" id="2.60.40.1180">
    <property type="entry name" value="Golgi alpha-mannosidase II"/>
    <property type="match status" value="1"/>
</dbReference>
<feature type="domain" description="Glycosyl hydrolase family 30 beta sandwich" evidence="7">
    <location>
        <begin position="440"/>
        <end position="500"/>
    </location>
</feature>
<comment type="similarity">
    <text evidence="1 4">Belongs to the glycosyl hydrolase 30 family.</text>
</comment>
<accession>A0A402A635</accession>
<dbReference type="GO" id="GO:0016020">
    <property type="term" value="C:membrane"/>
    <property type="evidence" value="ECO:0007669"/>
    <property type="project" value="GOC"/>
</dbReference>
<keyword evidence="5" id="KW-0472">Membrane</keyword>
<dbReference type="InterPro" id="IPR033452">
    <property type="entry name" value="GH30_C"/>
</dbReference>
<dbReference type="SUPFAM" id="SSF51011">
    <property type="entry name" value="Glycosyl hydrolase domain"/>
    <property type="match status" value="1"/>
</dbReference>
<evidence type="ECO:0000256" key="1">
    <source>
        <dbReference type="ARBA" id="ARBA00005382"/>
    </source>
</evidence>
<organism evidence="8 9">
    <name type="scientific">Tengunoibacter tsumagoiensis</name>
    <dbReference type="NCBI Taxonomy" id="2014871"/>
    <lineage>
        <taxon>Bacteria</taxon>
        <taxon>Bacillati</taxon>
        <taxon>Chloroflexota</taxon>
        <taxon>Ktedonobacteria</taxon>
        <taxon>Ktedonobacterales</taxon>
        <taxon>Dictyobacteraceae</taxon>
        <taxon>Tengunoibacter</taxon>
    </lineage>
</organism>
<dbReference type="PANTHER" id="PTHR11069">
    <property type="entry name" value="GLUCOSYLCERAMIDASE"/>
    <property type="match status" value="1"/>
</dbReference>
<evidence type="ECO:0000313" key="9">
    <source>
        <dbReference type="Proteomes" id="UP000287352"/>
    </source>
</evidence>
<evidence type="ECO:0000256" key="4">
    <source>
        <dbReference type="RuleBase" id="RU361188"/>
    </source>
</evidence>
<keyword evidence="5" id="KW-0812">Transmembrane</keyword>
<dbReference type="InterPro" id="IPR017853">
    <property type="entry name" value="GH"/>
</dbReference>
<dbReference type="PRINTS" id="PR00843">
    <property type="entry name" value="GLHYDRLASE30"/>
</dbReference>
<keyword evidence="4" id="KW-0326">Glycosidase</keyword>
<reference evidence="9" key="1">
    <citation type="submission" date="2018-12" db="EMBL/GenBank/DDBJ databases">
        <title>Tengunoibacter tsumagoiensis gen. nov., sp. nov., Dictyobacter kobayashii sp. nov., D. alpinus sp. nov., and D. joshuensis sp. nov. and description of Dictyobacteraceae fam. nov. within the order Ktedonobacterales isolated from Tengu-no-mugimeshi.</title>
        <authorList>
            <person name="Wang C.M."/>
            <person name="Zheng Y."/>
            <person name="Sakai Y."/>
            <person name="Toyoda A."/>
            <person name="Minakuchi Y."/>
            <person name="Abe K."/>
            <person name="Yokota A."/>
            <person name="Yabe S."/>
        </authorList>
    </citation>
    <scope>NUCLEOTIDE SEQUENCE [LARGE SCALE GENOMIC DNA]</scope>
    <source>
        <strain evidence="9">Uno3</strain>
    </source>
</reference>
<keyword evidence="2" id="KW-0732">Signal</keyword>
<comment type="caution">
    <text evidence="8">The sequence shown here is derived from an EMBL/GenBank/DDBJ whole genome shotgun (WGS) entry which is preliminary data.</text>
</comment>
<keyword evidence="5" id="KW-1133">Transmembrane helix</keyword>
<proteinExistence type="inferred from homology"/>
<evidence type="ECO:0000259" key="6">
    <source>
        <dbReference type="Pfam" id="PF02055"/>
    </source>
</evidence>
<dbReference type="InterPro" id="IPR001139">
    <property type="entry name" value="Glyco_hydro_30"/>
</dbReference>
<dbReference type="Gene3D" id="3.20.20.80">
    <property type="entry name" value="Glycosidases"/>
    <property type="match status" value="1"/>
</dbReference>
<evidence type="ECO:0000256" key="2">
    <source>
        <dbReference type="ARBA" id="ARBA00022729"/>
    </source>
</evidence>
<dbReference type="EMBL" id="BIFR01000002">
    <property type="protein sequence ID" value="GCE14496.1"/>
    <property type="molecule type" value="Genomic_DNA"/>
</dbReference>
<dbReference type="Pfam" id="PF17189">
    <property type="entry name" value="Glyco_hydro_30C"/>
    <property type="match status" value="1"/>
</dbReference>
<evidence type="ECO:0000313" key="8">
    <source>
        <dbReference type="EMBL" id="GCE14496.1"/>
    </source>
</evidence>
<feature type="domain" description="Glycosyl hydrolase family 30 TIM-barrel" evidence="6">
    <location>
        <begin position="103"/>
        <end position="436"/>
    </location>
</feature>
<name>A0A402A635_9CHLR</name>
<dbReference type="InterPro" id="IPR033453">
    <property type="entry name" value="Glyco_hydro_30_TIM-barrel"/>
</dbReference>
<dbReference type="PANTHER" id="PTHR11069:SF23">
    <property type="entry name" value="LYSOSOMAL ACID GLUCOSYLCERAMIDASE"/>
    <property type="match status" value="1"/>
</dbReference>
<dbReference type="GO" id="GO:0004348">
    <property type="term" value="F:glucosylceramidase activity"/>
    <property type="evidence" value="ECO:0007669"/>
    <property type="project" value="InterPro"/>
</dbReference>
<evidence type="ECO:0000259" key="7">
    <source>
        <dbReference type="Pfam" id="PF17189"/>
    </source>
</evidence>
<gene>
    <name evidence="8" type="ORF">KTT_43550</name>
</gene>
<protein>
    <submittedName>
        <fullName evidence="8">Glucosylceramidase</fullName>
    </submittedName>
</protein>
<dbReference type="Proteomes" id="UP000287352">
    <property type="component" value="Unassembled WGS sequence"/>
</dbReference>
<evidence type="ECO:0000256" key="3">
    <source>
        <dbReference type="ARBA" id="ARBA00022801"/>
    </source>
</evidence>
<dbReference type="InterPro" id="IPR013780">
    <property type="entry name" value="Glyco_hydro_b"/>
</dbReference>
<keyword evidence="3 4" id="KW-0378">Hydrolase</keyword>
<evidence type="ECO:0000256" key="5">
    <source>
        <dbReference type="SAM" id="Phobius"/>
    </source>
</evidence>
<dbReference type="Pfam" id="PF02055">
    <property type="entry name" value="Glyco_hydro_30"/>
    <property type="match status" value="1"/>
</dbReference>
<dbReference type="OrthoDB" id="136115at2"/>
<keyword evidence="9" id="KW-1185">Reference proteome</keyword>
<feature type="transmembrane region" description="Helical" evidence="5">
    <location>
        <begin position="7"/>
        <end position="26"/>
    </location>
</feature>
<sequence>MPNMFKRFISVTVPPVIFVLIIIYIFTLNTPPPPAVLASNSPSFQLRGTPTAQVVYPNVAITLTTTDQQNRLSSQPAGKFSDASKFPPQTFIEINDQKRYQQILGFGASLTSSSAWELEHGLNQQQRDAVMQQFFDPTNGIGINLLRQSVGISDQGAPGQTCSYDDNGGRPDDASLSHFSIQTDVSLHMIELLQQAMSYNPQLQIIAAPWCIPHWMRATIDGYSTLNPAYYQLYAQYLAKFIQAYKSQTPSIPIWGIIPQNEPLYSYANFGDNMTAAQQSNFITTALGPTLAQQNLNTQILIYDHNWDHPEYAEQVLASSAAPFVEGTSWHKYAGDVSAQTTVHNMFPNKKTFFTEDSPPTFDNDWNAYMPEAANRILDILDNWSESYIQWTLVSNTKFGPGLCNQCGADVYVDPNTGAVTYSLAYYILGQFSKFVKPQAYRIDSTDQGNGHVRSAAFENPDNSIAVVVYNDSSASQTFALNWRGETFTYDLPSNGLATLTWPAN</sequence>
<dbReference type="GO" id="GO:0006680">
    <property type="term" value="P:glucosylceramide catabolic process"/>
    <property type="evidence" value="ECO:0007669"/>
    <property type="project" value="TreeGrafter"/>
</dbReference>
<dbReference type="SUPFAM" id="SSF51445">
    <property type="entry name" value="(Trans)glycosidases"/>
    <property type="match status" value="1"/>
</dbReference>